<proteinExistence type="predicted"/>
<keyword evidence="1" id="KW-0472">Membrane</keyword>
<feature type="transmembrane region" description="Helical" evidence="1">
    <location>
        <begin position="26"/>
        <end position="47"/>
    </location>
</feature>
<keyword evidence="1" id="KW-0812">Transmembrane</keyword>
<name>A0A0U1RIF3_NEIMA</name>
<dbReference type="Proteomes" id="UP000000626">
    <property type="component" value="Chromosome"/>
</dbReference>
<evidence type="ECO:0000256" key="1">
    <source>
        <dbReference type="SAM" id="Phobius"/>
    </source>
</evidence>
<dbReference type="HOGENOM" id="CLU_2369920_0_0_4"/>
<dbReference type="EMBL" id="AL157959">
    <property type="protein sequence ID" value="CAM08292.1"/>
    <property type="molecule type" value="Genomic_DNA"/>
</dbReference>
<accession>A0A0U1RIF3</accession>
<reference evidence="2 3" key="1">
    <citation type="journal article" date="2000" name="Nature">
        <title>Complete DNA sequence of a serogroup A strain of Neisseria meningitidis Z2491.</title>
        <authorList>
            <person name="Parkhill J."/>
            <person name="Achtman M."/>
            <person name="James K.D."/>
            <person name="Bentley S.D."/>
            <person name="Churcher C."/>
            <person name="Klee S.R."/>
            <person name="Morelli G."/>
            <person name="Basham D."/>
            <person name="Brown D."/>
            <person name="Chillingworth T."/>
            <person name="Davies R.M."/>
            <person name="Davis P."/>
            <person name="Devlin K."/>
            <person name="Feltwell T."/>
            <person name="Hamlin N."/>
            <person name="Holroyd S."/>
            <person name="Jagels K."/>
            <person name="Leather S."/>
            <person name="Moule S."/>
            <person name="Mungall K."/>
            <person name="Quail M.A."/>
            <person name="Rajandream M.A."/>
            <person name="Rutherford K.M."/>
            <person name="Simmonds M."/>
            <person name="Skelton J."/>
            <person name="Whitehead S."/>
            <person name="Spratt B.G."/>
            <person name="Barrell B.G."/>
        </authorList>
    </citation>
    <scope>NUCLEOTIDE SEQUENCE [LARGE SCALE GENOMIC DNA]</scope>
    <source>
        <strain evidence="3">DSM 15465 / Z2491</strain>
    </source>
</reference>
<dbReference type="KEGG" id="nma:NMA1081"/>
<organism evidence="2 3">
    <name type="scientific">Neisseria meningitidis serogroup A / serotype 4A (strain DSM 15465 / Z2491)</name>
    <dbReference type="NCBI Taxonomy" id="122587"/>
    <lineage>
        <taxon>Bacteria</taxon>
        <taxon>Pseudomonadati</taxon>
        <taxon>Pseudomonadota</taxon>
        <taxon>Betaproteobacteria</taxon>
        <taxon>Neisseriales</taxon>
        <taxon>Neisseriaceae</taxon>
        <taxon>Neisseria</taxon>
    </lineage>
</organism>
<protein>
    <submittedName>
        <fullName evidence="2">Membrane protein</fullName>
    </submittedName>
</protein>
<dbReference type="AlphaFoldDB" id="A0A0U1RIF3"/>
<evidence type="ECO:0000313" key="2">
    <source>
        <dbReference type="EMBL" id="CAM08292.1"/>
    </source>
</evidence>
<dbReference type="RefSeq" id="WP_002217501.1">
    <property type="nucleotide sequence ID" value="NC_003116.1"/>
</dbReference>
<dbReference type="GeneID" id="93386314"/>
<sequence>MDDLIAAFLGCLSGKYSEGKISRLEISLTAGSIFFAVFFIHELIIFIVDGNKENLWNFITGIMKDLFLFSCSVCLLFYFLLFIAETIRKTINKIK</sequence>
<gene>
    <name evidence="2" type="ordered locus">NMA1081</name>
</gene>
<dbReference type="EnsemblBacteria" id="CAM08292">
    <property type="protein sequence ID" value="CAM08292"/>
    <property type="gene ID" value="NMA1081"/>
</dbReference>
<evidence type="ECO:0000313" key="3">
    <source>
        <dbReference type="Proteomes" id="UP000000626"/>
    </source>
</evidence>
<feature type="transmembrane region" description="Helical" evidence="1">
    <location>
        <begin position="67"/>
        <end position="87"/>
    </location>
</feature>
<keyword evidence="1" id="KW-1133">Transmembrane helix</keyword>